<protein>
    <submittedName>
        <fullName evidence="2">Uncharacterized protein</fullName>
    </submittedName>
</protein>
<feature type="region of interest" description="Disordered" evidence="1">
    <location>
        <begin position="1"/>
        <end position="27"/>
    </location>
</feature>
<feature type="compositionally biased region" description="Basic and acidic residues" evidence="1">
    <location>
        <begin position="1"/>
        <end position="21"/>
    </location>
</feature>
<evidence type="ECO:0000313" key="2">
    <source>
        <dbReference type="EMBL" id="KAH3839642.1"/>
    </source>
</evidence>
<organism evidence="2 3">
    <name type="scientific">Dreissena polymorpha</name>
    <name type="common">Zebra mussel</name>
    <name type="synonym">Mytilus polymorpha</name>
    <dbReference type="NCBI Taxonomy" id="45954"/>
    <lineage>
        <taxon>Eukaryota</taxon>
        <taxon>Metazoa</taxon>
        <taxon>Spiralia</taxon>
        <taxon>Lophotrochozoa</taxon>
        <taxon>Mollusca</taxon>
        <taxon>Bivalvia</taxon>
        <taxon>Autobranchia</taxon>
        <taxon>Heteroconchia</taxon>
        <taxon>Euheterodonta</taxon>
        <taxon>Imparidentia</taxon>
        <taxon>Neoheterodontei</taxon>
        <taxon>Myida</taxon>
        <taxon>Dreissenoidea</taxon>
        <taxon>Dreissenidae</taxon>
        <taxon>Dreissena</taxon>
    </lineage>
</organism>
<dbReference type="EMBL" id="JAIWYP010000004">
    <property type="protein sequence ID" value="KAH3839642.1"/>
    <property type="molecule type" value="Genomic_DNA"/>
</dbReference>
<keyword evidence="3" id="KW-1185">Reference proteome</keyword>
<dbReference type="AlphaFoldDB" id="A0A9D4QR89"/>
<reference evidence="2" key="1">
    <citation type="journal article" date="2019" name="bioRxiv">
        <title>The Genome of the Zebra Mussel, Dreissena polymorpha: A Resource for Invasive Species Research.</title>
        <authorList>
            <person name="McCartney M.A."/>
            <person name="Auch B."/>
            <person name="Kono T."/>
            <person name="Mallez S."/>
            <person name="Zhang Y."/>
            <person name="Obille A."/>
            <person name="Becker A."/>
            <person name="Abrahante J.E."/>
            <person name="Garbe J."/>
            <person name="Badalamenti J.P."/>
            <person name="Herman A."/>
            <person name="Mangelson H."/>
            <person name="Liachko I."/>
            <person name="Sullivan S."/>
            <person name="Sone E.D."/>
            <person name="Koren S."/>
            <person name="Silverstein K.A.T."/>
            <person name="Beckman K.B."/>
            <person name="Gohl D.M."/>
        </authorList>
    </citation>
    <scope>NUCLEOTIDE SEQUENCE</scope>
    <source>
        <strain evidence="2">Duluth1</strain>
        <tissue evidence="2">Whole animal</tissue>
    </source>
</reference>
<dbReference type="Proteomes" id="UP000828390">
    <property type="component" value="Unassembled WGS sequence"/>
</dbReference>
<gene>
    <name evidence="2" type="ORF">DPMN_113074</name>
</gene>
<evidence type="ECO:0000313" key="3">
    <source>
        <dbReference type="Proteomes" id="UP000828390"/>
    </source>
</evidence>
<accession>A0A9D4QR89</accession>
<sequence>MASCHSHEDGEITPETDRYSDGDSELANMALPREELLSKNELAQSLAGTKPLIPSIIRTIVAKSPRDMLT</sequence>
<comment type="caution">
    <text evidence="2">The sequence shown here is derived from an EMBL/GenBank/DDBJ whole genome shotgun (WGS) entry which is preliminary data.</text>
</comment>
<name>A0A9D4QR89_DREPO</name>
<evidence type="ECO:0000256" key="1">
    <source>
        <dbReference type="SAM" id="MobiDB-lite"/>
    </source>
</evidence>
<proteinExistence type="predicted"/>
<reference evidence="2" key="2">
    <citation type="submission" date="2020-11" db="EMBL/GenBank/DDBJ databases">
        <authorList>
            <person name="McCartney M.A."/>
            <person name="Auch B."/>
            <person name="Kono T."/>
            <person name="Mallez S."/>
            <person name="Becker A."/>
            <person name="Gohl D.M."/>
            <person name="Silverstein K.A.T."/>
            <person name="Koren S."/>
            <person name="Bechman K.B."/>
            <person name="Herman A."/>
            <person name="Abrahante J.E."/>
            <person name="Garbe J."/>
        </authorList>
    </citation>
    <scope>NUCLEOTIDE SEQUENCE</scope>
    <source>
        <strain evidence="2">Duluth1</strain>
        <tissue evidence="2">Whole animal</tissue>
    </source>
</reference>